<reference evidence="1 2" key="1">
    <citation type="submission" date="2016-11" db="EMBL/GenBank/DDBJ databases">
        <title>The macronuclear genome of Stentor coeruleus: a giant cell with tiny introns.</title>
        <authorList>
            <person name="Slabodnick M."/>
            <person name="Ruby J.G."/>
            <person name="Reiff S.B."/>
            <person name="Swart E.C."/>
            <person name="Gosai S."/>
            <person name="Prabakaran S."/>
            <person name="Witkowska E."/>
            <person name="Larue G.E."/>
            <person name="Fisher S."/>
            <person name="Freeman R.M."/>
            <person name="Gunawardena J."/>
            <person name="Chu W."/>
            <person name="Stover N.A."/>
            <person name="Gregory B.D."/>
            <person name="Nowacki M."/>
            <person name="Derisi J."/>
            <person name="Roy S.W."/>
            <person name="Marshall W.F."/>
            <person name="Sood P."/>
        </authorList>
    </citation>
    <scope>NUCLEOTIDE SEQUENCE [LARGE SCALE GENOMIC DNA]</scope>
    <source>
        <strain evidence="1">WM001</strain>
    </source>
</reference>
<accession>A0A1R2C6P7</accession>
<sequence length="161" mass="18870">MLPIDLPELRELPSISKTEESSITPSYEEIQKIIQSNRIINQQVLLQFNKFISKSNSLLSESKKKTLSTIEETLPKIEKNLSKRIQLSPEYLVCIKTQQETLLRLFDQLCTLQQEVDYENNKLRNTQREIQKSRFPSPRFECSIEEGQIKRSQNVCCCEIF</sequence>
<dbReference type="AlphaFoldDB" id="A0A1R2C6P7"/>
<organism evidence="1 2">
    <name type="scientific">Stentor coeruleus</name>
    <dbReference type="NCBI Taxonomy" id="5963"/>
    <lineage>
        <taxon>Eukaryota</taxon>
        <taxon>Sar</taxon>
        <taxon>Alveolata</taxon>
        <taxon>Ciliophora</taxon>
        <taxon>Postciliodesmatophora</taxon>
        <taxon>Heterotrichea</taxon>
        <taxon>Heterotrichida</taxon>
        <taxon>Stentoridae</taxon>
        <taxon>Stentor</taxon>
    </lineage>
</organism>
<keyword evidence="2" id="KW-1185">Reference proteome</keyword>
<protein>
    <submittedName>
        <fullName evidence="1">Uncharacterized protein</fullName>
    </submittedName>
</protein>
<name>A0A1R2C6P7_9CILI</name>
<comment type="caution">
    <text evidence="1">The sequence shown here is derived from an EMBL/GenBank/DDBJ whole genome shotgun (WGS) entry which is preliminary data.</text>
</comment>
<evidence type="ECO:0000313" key="1">
    <source>
        <dbReference type="EMBL" id="OMJ84651.1"/>
    </source>
</evidence>
<dbReference type="Proteomes" id="UP000187209">
    <property type="component" value="Unassembled WGS sequence"/>
</dbReference>
<dbReference type="EMBL" id="MPUH01000262">
    <property type="protein sequence ID" value="OMJ84651.1"/>
    <property type="molecule type" value="Genomic_DNA"/>
</dbReference>
<gene>
    <name evidence="1" type="ORF">SteCoe_14170</name>
</gene>
<evidence type="ECO:0000313" key="2">
    <source>
        <dbReference type="Proteomes" id="UP000187209"/>
    </source>
</evidence>
<proteinExistence type="predicted"/>